<dbReference type="InterPro" id="IPR011460">
    <property type="entry name" value="Lcl_C"/>
</dbReference>
<evidence type="ECO:0000256" key="1">
    <source>
        <dbReference type="SAM" id="SignalP"/>
    </source>
</evidence>
<sequence length="353" mass="37176">MKNLYTFLVAVLLTATTFAQTPEKMSYQAVVRDSGDALVTSQAVGMQISILQTTATGTAVYVETQTPTTNVNGLLTLEIGTGAVVSGDFTTIDWSADSYFIKTETDPTGGASYTITGTSQLLSVPYALHAKTAESVTETQTLEDVATLGNLANTQLKNVTDPTDAQDATTKAYVDNLIATLEARITTLETQPATVGDFRDGGVVFWVDPTDNRHGLVCAIQDQGGGIKWYNEAYIATGATGTAIGTGTTNTATIISAQGAVETNYAAGLAKAYTGGGFNDWFLPSKDELNEMYLNNAAVNATATANAGAIFYGYYWSSTEGDSNSAWEQNFGSGNQGTNNKGFATSVRAVRAF</sequence>
<dbReference type="AlphaFoldDB" id="A0A5D0QX04"/>
<gene>
    <name evidence="3" type="ORF">ES675_06170</name>
</gene>
<organism evidence="3 4">
    <name type="scientific">Bizionia algoritergicola</name>
    <dbReference type="NCBI Taxonomy" id="291187"/>
    <lineage>
        <taxon>Bacteria</taxon>
        <taxon>Pseudomonadati</taxon>
        <taxon>Bacteroidota</taxon>
        <taxon>Flavobacteriia</taxon>
        <taxon>Flavobacteriales</taxon>
        <taxon>Flavobacteriaceae</taxon>
        <taxon>Bizionia</taxon>
    </lineage>
</organism>
<comment type="caution">
    <text evidence="3">The sequence shown here is derived from an EMBL/GenBank/DDBJ whole genome shotgun (WGS) entry which is preliminary data.</text>
</comment>
<proteinExistence type="predicted"/>
<dbReference type="EMBL" id="VSKL01000002">
    <property type="protein sequence ID" value="TYB73246.1"/>
    <property type="molecule type" value="Genomic_DNA"/>
</dbReference>
<reference evidence="3 4" key="1">
    <citation type="submission" date="2019-08" db="EMBL/GenBank/DDBJ databases">
        <title>Genomes of Antarctic Bizionia species.</title>
        <authorList>
            <person name="Bowman J.P."/>
        </authorList>
    </citation>
    <scope>NUCLEOTIDE SEQUENCE [LARGE SCALE GENOMIC DNA]</scope>
    <source>
        <strain evidence="3 4">APA-1</strain>
    </source>
</reference>
<feature type="domain" description="Lcl C-terminal" evidence="2">
    <location>
        <begin position="220"/>
        <end position="351"/>
    </location>
</feature>
<evidence type="ECO:0000313" key="3">
    <source>
        <dbReference type="EMBL" id="TYB73246.1"/>
    </source>
</evidence>
<name>A0A5D0QX04_9FLAO</name>
<evidence type="ECO:0000313" key="4">
    <source>
        <dbReference type="Proteomes" id="UP000324358"/>
    </source>
</evidence>
<dbReference type="Proteomes" id="UP000324358">
    <property type="component" value="Unassembled WGS sequence"/>
</dbReference>
<dbReference type="RefSeq" id="WP_066252787.1">
    <property type="nucleotide sequence ID" value="NZ_VSKL01000002.1"/>
</dbReference>
<dbReference type="OrthoDB" id="9765957at2"/>
<protein>
    <submittedName>
        <fullName evidence="3">DUF1566 domain-containing protein</fullName>
    </submittedName>
</protein>
<keyword evidence="4" id="KW-1185">Reference proteome</keyword>
<evidence type="ECO:0000259" key="2">
    <source>
        <dbReference type="Pfam" id="PF07603"/>
    </source>
</evidence>
<dbReference type="Pfam" id="PF07603">
    <property type="entry name" value="Lcl_C"/>
    <property type="match status" value="1"/>
</dbReference>
<keyword evidence="1" id="KW-0732">Signal</keyword>
<feature type="chain" id="PRO_5022827498" evidence="1">
    <location>
        <begin position="20"/>
        <end position="353"/>
    </location>
</feature>
<feature type="signal peptide" evidence="1">
    <location>
        <begin position="1"/>
        <end position="19"/>
    </location>
</feature>
<accession>A0A5D0QX04</accession>